<protein>
    <recommendedName>
        <fullName evidence="3">SHSP domain-containing protein</fullName>
    </recommendedName>
</protein>
<reference evidence="4 5" key="1">
    <citation type="journal article" date="2016" name="Nat. Commun.">
        <title>Thousands of microbial genomes shed light on interconnected biogeochemical processes in an aquifer system.</title>
        <authorList>
            <person name="Anantharaman K."/>
            <person name="Brown C.T."/>
            <person name="Hug L.A."/>
            <person name="Sharon I."/>
            <person name="Castelle C.J."/>
            <person name="Probst A.J."/>
            <person name="Thomas B.C."/>
            <person name="Singh A."/>
            <person name="Wilkins M.J."/>
            <person name="Karaoz U."/>
            <person name="Brodie E.L."/>
            <person name="Williams K.H."/>
            <person name="Hubbard S.S."/>
            <person name="Banfield J.F."/>
        </authorList>
    </citation>
    <scope>NUCLEOTIDE SEQUENCE [LARGE SCALE GENOMIC DNA]</scope>
</reference>
<feature type="domain" description="SHSP" evidence="3">
    <location>
        <begin position="46"/>
        <end position="158"/>
    </location>
</feature>
<evidence type="ECO:0000313" key="5">
    <source>
        <dbReference type="Proteomes" id="UP000179003"/>
    </source>
</evidence>
<dbReference type="AlphaFoldDB" id="A0A1F5EHL2"/>
<dbReference type="Gene3D" id="2.60.40.790">
    <property type="match status" value="1"/>
</dbReference>
<sequence>MKSFFERLTGAVKIDEDFDEFDNLGERGVTNHEGGDILDENGWAETENEEGELTMDMYQTPDAVIIKTMIAGVKPDDLEVSITRDMVTVRGTREEKAIVSEENYFSKELYWGTFSRTITLPAEIDIEAAEAEEKHGLLIIRLPKIDKGRQTRLQVKSH</sequence>
<evidence type="ECO:0000256" key="1">
    <source>
        <dbReference type="PROSITE-ProRule" id="PRU00285"/>
    </source>
</evidence>
<dbReference type="EMBL" id="MFAE01000014">
    <property type="protein sequence ID" value="OGD66810.1"/>
    <property type="molecule type" value="Genomic_DNA"/>
</dbReference>
<accession>A0A1F5EHL2</accession>
<dbReference type="Pfam" id="PF00011">
    <property type="entry name" value="HSP20"/>
    <property type="match status" value="1"/>
</dbReference>
<dbReference type="PANTHER" id="PTHR11527">
    <property type="entry name" value="HEAT-SHOCK PROTEIN 20 FAMILY MEMBER"/>
    <property type="match status" value="1"/>
</dbReference>
<gene>
    <name evidence="4" type="ORF">A2442_01665</name>
</gene>
<comment type="similarity">
    <text evidence="1 2">Belongs to the small heat shock protein (HSP20) family.</text>
</comment>
<dbReference type="CDD" id="cd06464">
    <property type="entry name" value="ACD_sHsps-like"/>
    <property type="match status" value="1"/>
</dbReference>
<dbReference type="InterPro" id="IPR002068">
    <property type="entry name" value="A-crystallin/Hsp20_dom"/>
</dbReference>
<organism evidence="4 5">
    <name type="scientific">Candidatus Campbellbacteria bacterium RIFOXYC2_FULL_35_25</name>
    <dbReference type="NCBI Taxonomy" id="1797582"/>
    <lineage>
        <taxon>Bacteria</taxon>
        <taxon>Candidatus Campbelliibacteriota</taxon>
    </lineage>
</organism>
<proteinExistence type="inferred from homology"/>
<evidence type="ECO:0000256" key="2">
    <source>
        <dbReference type="RuleBase" id="RU003616"/>
    </source>
</evidence>
<dbReference type="PROSITE" id="PS01031">
    <property type="entry name" value="SHSP"/>
    <property type="match status" value="1"/>
</dbReference>
<dbReference type="Proteomes" id="UP000179003">
    <property type="component" value="Unassembled WGS sequence"/>
</dbReference>
<evidence type="ECO:0000259" key="3">
    <source>
        <dbReference type="PROSITE" id="PS01031"/>
    </source>
</evidence>
<dbReference type="InterPro" id="IPR008978">
    <property type="entry name" value="HSP20-like_chaperone"/>
</dbReference>
<dbReference type="SUPFAM" id="SSF49764">
    <property type="entry name" value="HSP20-like chaperones"/>
    <property type="match status" value="1"/>
</dbReference>
<name>A0A1F5EHL2_9BACT</name>
<dbReference type="STRING" id="1797582.A2442_01665"/>
<dbReference type="InterPro" id="IPR031107">
    <property type="entry name" value="Small_HSP"/>
</dbReference>
<evidence type="ECO:0000313" key="4">
    <source>
        <dbReference type="EMBL" id="OGD66810.1"/>
    </source>
</evidence>
<comment type="caution">
    <text evidence="4">The sequence shown here is derived from an EMBL/GenBank/DDBJ whole genome shotgun (WGS) entry which is preliminary data.</text>
</comment>